<dbReference type="InterPro" id="IPR006073">
    <property type="entry name" value="GTP-bd"/>
</dbReference>
<dbReference type="InterPro" id="IPR031167">
    <property type="entry name" value="G_OBG"/>
</dbReference>
<name>A0AA96V662_9EURY</name>
<organism evidence="5 6">
    <name type="scientific">Methanolapillus millepedarum</name>
    <dbReference type="NCBI Taxonomy" id="3028296"/>
    <lineage>
        <taxon>Archaea</taxon>
        <taxon>Methanobacteriati</taxon>
        <taxon>Methanobacteriota</taxon>
        <taxon>Stenosarchaea group</taxon>
        <taxon>Methanomicrobia</taxon>
        <taxon>Methanosarcinales</taxon>
        <taxon>Methanosarcinaceae</taxon>
        <taxon>Methanolapillus</taxon>
    </lineage>
</organism>
<dbReference type="FunFam" id="3.10.20.30:FF:000002">
    <property type="entry name" value="GTP pyrophosphokinase (RelA/SpoT)"/>
    <property type="match status" value="1"/>
</dbReference>
<dbReference type="Gene3D" id="3.40.50.300">
    <property type="entry name" value="P-loop containing nucleotide triphosphate hydrolases"/>
    <property type="match status" value="1"/>
</dbReference>
<dbReference type="Gene3D" id="1.10.8.470">
    <property type="match status" value="1"/>
</dbReference>
<evidence type="ECO:0000259" key="4">
    <source>
        <dbReference type="PROSITE" id="PS51710"/>
    </source>
</evidence>
<dbReference type="NCBIfam" id="NF007171">
    <property type="entry name" value="PRK09602.1"/>
    <property type="match status" value="1"/>
</dbReference>
<dbReference type="CDD" id="cd01669">
    <property type="entry name" value="TGS_MJ1332_like"/>
    <property type="match status" value="1"/>
</dbReference>
<dbReference type="EMBL" id="CP131060">
    <property type="protein sequence ID" value="WNY25833.1"/>
    <property type="molecule type" value="Genomic_DNA"/>
</dbReference>
<evidence type="ECO:0000256" key="2">
    <source>
        <dbReference type="ARBA" id="ARBA00022741"/>
    </source>
</evidence>
<dbReference type="GO" id="GO:0005525">
    <property type="term" value="F:GTP binding"/>
    <property type="evidence" value="ECO:0007669"/>
    <property type="project" value="InterPro"/>
</dbReference>
<comment type="similarity">
    <text evidence="1">Belongs to the RelA/SpoT family.</text>
</comment>
<reference evidence="5 6" key="1">
    <citation type="submission" date="2023-07" db="EMBL/GenBank/DDBJ databases">
        <title>Closed genoem sequence of Methanosarcinaceae archaeon Ac7.</title>
        <authorList>
            <person name="Poehlein A."/>
            <person name="Protasov E."/>
            <person name="Platt K."/>
            <person name="Reeh H."/>
            <person name="Daniel R."/>
            <person name="Brune A."/>
        </authorList>
    </citation>
    <scope>NUCLEOTIDE SEQUENCE [LARGE SCALE GENOMIC DNA]</scope>
    <source>
        <strain evidence="5 6">Ac7</strain>
    </source>
</reference>
<dbReference type="PRINTS" id="PR00326">
    <property type="entry name" value="GTP1OBG"/>
</dbReference>
<proteinExistence type="inferred from homology"/>
<evidence type="ECO:0000256" key="3">
    <source>
        <dbReference type="SAM" id="Phobius"/>
    </source>
</evidence>
<evidence type="ECO:0000256" key="1">
    <source>
        <dbReference type="ARBA" id="ARBA00007476"/>
    </source>
</evidence>
<accession>A0AA96V662</accession>
<dbReference type="PROSITE" id="PS51710">
    <property type="entry name" value="G_OBG"/>
    <property type="match status" value="1"/>
</dbReference>
<keyword evidence="3" id="KW-0472">Membrane</keyword>
<dbReference type="InterPro" id="IPR013646">
    <property type="entry name" value="YGR210-like_G4"/>
</dbReference>
<evidence type="ECO:0000313" key="6">
    <source>
        <dbReference type="Proteomes" id="UP001303587"/>
    </source>
</evidence>
<dbReference type="Pfam" id="PF08438">
    <property type="entry name" value="YGR210-like_G4"/>
    <property type="match status" value="1"/>
</dbReference>
<dbReference type="CDD" id="cd01899">
    <property type="entry name" value="Ygr210"/>
    <property type="match status" value="1"/>
</dbReference>
<dbReference type="InterPro" id="IPR012675">
    <property type="entry name" value="Beta-grasp_dom_sf"/>
</dbReference>
<dbReference type="Gene3D" id="3.10.20.30">
    <property type="match status" value="1"/>
</dbReference>
<evidence type="ECO:0000313" key="5">
    <source>
        <dbReference type="EMBL" id="WNY25833.1"/>
    </source>
</evidence>
<dbReference type="SUPFAM" id="SSF81271">
    <property type="entry name" value="TGS-like"/>
    <property type="match status" value="1"/>
</dbReference>
<feature type="transmembrane region" description="Helical" evidence="3">
    <location>
        <begin position="35"/>
        <end position="54"/>
    </location>
</feature>
<dbReference type="Proteomes" id="UP001303587">
    <property type="component" value="Chromosome"/>
</dbReference>
<keyword evidence="2" id="KW-0547">Nucleotide-binding</keyword>
<dbReference type="GO" id="GO:0016887">
    <property type="term" value="F:ATP hydrolysis activity"/>
    <property type="evidence" value="ECO:0007669"/>
    <property type="project" value="TreeGrafter"/>
</dbReference>
<dbReference type="InterPro" id="IPR004095">
    <property type="entry name" value="TGS"/>
</dbReference>
<dbReference type="Pfam" id="PF02824">
    <property type="entry name" value="TGS"/>
    <property type="match status" value="1"/>
</dbReference>
<dbReference type="InterPro" id="IPR027417">
    <property type="entry name" value="P-loop_NTPase"/>
</dbReference>
<feature type="transmembrane region" description="Helical" evidence="3">
    <location>
        <begin position="6"/>
        <end position="28"/>
    </location>
</feature>
<sequence length="467" mass="52376">MFLFLFYSVFILFILFVLFVLFFCFILFVLFYCFILFYFVLFCFILFYFFVFNFNTFDYSLLKAFKSLKPVLYFMSMTIGLAGKPNAGKSTFYKAATLADVEIANYPFTTIHANHGVTYVQTKCPCLERDARCRKCDNGIRYVPIDIIDVAGLVPDAHKGKGLGNAFLDDLRQAQAIIHVVDASGGTDAEGNPIDIGTGSPAADVKFLDYELEMWLFEILNRNWSKLSRKIKAENLKLEEVIADQLSGAGITVEHALFALHETKLGNKEAQHWTEEDMVTLCQVIRKESKPMIIAANKCDVAPEKTKSELSDVGKPVIFISAAAELVLKSASKAGLIKYIPGDDHFEILGTLTPAQEKGLKSVEHLLQSNHGTGVQKCIHEAVFGILDMIVVYPVEDEGKWANKMGEMLLDAYLVKRGSTCKDLAYMIHTEIGDKFLYAVDARTKMRLAEKHEMKDGDVIKIVSTAK</sequence>
<dbReference type="AlphaFoldDB" id="A0AA96V662"/>
<gene>
    <name evidence="5" type="primary">ola1</name>
    <name evidence="5" type="ORF">MsAc7_13970</name>
</gene>
<dbReference type="SUPFAM" id="SSF52540">
    <property type="entry name" value="P-loop containing nucleoside triphosphate hydrolases"/>
    <property type="match status" value="1"/>
</dbReference>
<dbReference type="GO" id="GO:0005737">
    <property type="term" value="C:cytoplasm"/>
    <property type="evidence" value="ECO:0007669"/>
    <property type="project" value="TreeGrafter"/>
</dbReference>
<keyword evidence="3" id="KW-0812">Transmembrane</keyword>
<dbReference type="PANTHER" id="PTHR23305:SF1">
    <property type="entry name" value="OBG-TYPE G DOMAIN-CONTAINING PROTEIN"/>
    <property type="match status" value="1"/>
</dbReference>
<dbReference type="PANTHER" id="PTHR23305">
    <property type="entry name" value="OBG GTPASE FAMILY"/>
    <property type="match status" value="1"/>
</dbReference>
<keyword evidence="6" id="KW-1185">Reference proteome</keyword>
<dbReference type="InterPro" id="IPR012676">
    <property type="entry name" value="TGS-like"/>
</dbReference>
<feature type="domain" description="OBG-type G" evidence="4">
    <location>
        <begin position="77"/>
        <end position="340"/>
    </location>
</feature>
<dbReference type="Pfam" id="PF01926">
    <property type="entry name" value="MMR_HSR1"/>
    <property type="match status" value="1"/>
</dbReference>
<protein>
    <submittedName>
        <fullName evidence="5">Obg-like ATPase 1</fullName>
    </submittedName>
</protein>
<keyword evidence="3" id="KW-1133">Transmembrane helix</keyword>